<accession>A0AAX4HU72</accession>
<dbReference type="InterPro" id="IPR009003">
    <property type="entry name" value="Peptidase_S1_PA"/>
</dbReference>
<dbReference type="Gene3D" id="2.40.10.10">
    <property type="entry name" value="Trypsin-like serine proteases"/>
    <property type="match status" value="1"/>
</dbReference>
<evidence type="ECO:0000313" key="3">
    <source>
        <dbReference type="Proteomes" id="UP001324634"/>
    </source>
</evidence>
<keyword evidence="2" id="KW-0645">Protease</keyword>
<feature type="signal peptide" evidence="1">
    <location>
        <begin position="1"/>
        <end position="17"/>
    </location>
</feature>
<dbReference type="GO" id="GO:0006508">
    <property type="term" value="P:proteolysis"/>
    <property type="evidence" value="ECO:0007669"/>
    <property type="project" value="UniProtKB-KW"/>
</dbReference>
<sequence>MKKLIFAILLLSAQVYAAPGFFNPNDPKLPPKLKTAAESVYQVRTAFFEDYENYSDLEAIDLTKTDIKEVFAFIDNTTIDKQDKEIQKAFLKRCKTQEEKENCIIPGKISIGSGFITGSGSKLWTNAHVLERMLKTKAATNEKTIQDLLKSKNKMPLFIFDKNGNMVFNGLEEEVTFAAVPHQTQLTQRGGTFYGIDSDYLAIQLPKNIGKPLKVAKQLTSDDVASIGYPACTGCETPEGEDPMDYIDRAPYQNAENCLEKVTGGKLITPETFGQLLQINQQLMNSVDKRTFVAHTADSQHGMSGGPILNFNGEVVGINAGGKTIQSQNGIQRISRGVRPPELFKEP</sequence>
<dbReference type="RefSeq" id="WP_321399249.1">
    <property type="nucleotide sequence ID" value="NZ_CP139487.1"/>
</dbReference>
<dbReference type="KEGG" id="psti:SOO65_08270"/>
<evidence type="ECO:0000256" key="1">
    <source>
        <dbReference type="SAM" id="SignalP"/>
    </source>
</evidence>
<proteinExistence type="predicted"/>
<evidence type="ECO:0000313" key="2">
    <source>
        <dbReference type="EMBL" id="WPU66740.1"/>
    </source>
</evidence>
<protein>
    <submittedName>
        <fullName evidence="2">Serine protease</fullName>
    </submittedName>
</protein>
<dbReference type="InterPro" id="IPR043504">
    <property type="entry name" value="Peptidase_S1_PA_chymotrypsin"/>
</dbReference>
<keyword evidence="3" id="KW-1185">Reference proteome</keyword>
<dbReference type="Pfam" id="PF13365">
    <property type="entry name" value="Trypsin_2"/>
    <property type="match status" value="1"/>
</dbReference>
<feature type="chain" id="PRO_5043376949" evidence="1">
    <location>
        <begin position="18"/>
        <end position="347"/>
    </location>
</feature>
<keyword evidence="1" id="KW-0732">Signal</keyword>
<keyword evidence="2" id="KW-0378">Hydrolase</keyword>
<dbReference type="AlphaFoldDB" id="A0AAX4HU72"/>
<dbReference type="GO" id="GO:0008233">
    <property type="term" value="F:peptidase activity"/>
    <property type="evidence" value="ECO:0007669"/>
    <property type="project" value="UniProtKB-KW"/>
</dbReference>
<dbReference type="SUPFAM" id="SSF50494">
    <property type="entry name" value="Trypsin-like serine proteases"/>
    <property type="match status" value="1"/>
</dbReference>
<dbReference type="Proteomes" id="UP001324634">
    <property type="component" value="Chromosome"/>
</dbReference>
<organism evidence="2 3">
    <name type="scientific">Peredibacter starrii</name>
    <dbReference type="NCBI Taxonomy" id="28202"/>
    <lineage>
        <taxon>Bacteria</taxon>
        <taxon>Pseudomonadati</taxon>
        <taxon>Bdellovibrionota</taxon>
        <taxon>Bacteriovoracia</taxon>
        <taxon>Bacteriovoracales</taxon>
        <taxon>Bacteriovoracaceae</taxon>
        <taxon>Peredibacter</taxon>
    </lineage>
</organism>
<name>A0AAX4HU72_9BACT</name>
<dbReference type="EMBL" id="CP139487">
    <property type="protein sequence ID" value="WPU66740.1"/>
    <property type="molecule type" value="Genomic_DNA"/>
</dbReference>
<reference evidence="2 3" key="1">
    <citation type="submission" date="2023-11" db="EMBL/GenBank/DDBJ databases">
        <title>Peredibacter starrii A3.12.</title>
        <authorList>
            <person name="Mitchell R.J."/>
        </authorList>
    </citation>
    <scope>NUCLEOTIDE SEQUENCE [LARGE SCALE GENOMIC DNA]</scope>
    <source>
        <strain evidence="2 3">A3.12</strain>
    </source>
</reference>
<gene>
    <name evidence="2" type="ORF">SOO65_08270</name>
</gene>